<dbReference type="GO" id="GO:0097367">
    <property type="term" value="F:carbohydrate derivative binding"/>
    <property type="evidence" value="ECO:0007669"/>
    <property type="project" value="InterPro"/>
</dbReference>
<evidence type="ECO:0000256" key="2">
    <source>
        <dbReference type="ARBA" id="ARBA00023277"/>
    </source>
</evidence>
<dbReference type="EMBL" id="JACHGY010000001">
    <property type="protein sequence ID" value="MBB6429726.1"/>
    <property type="molecule type" value="Genomic_DNA"/>
</dbReference>
<dbReference type="RefSeq" id="WP_184677289.1">
    <property type="nucleotide sequence ID" value="NZ_JACHGY010000001.1"/>
</dbReference>
<dbReference type="PROSITE" id="PS01272">
    <property type="entry name" value="GCKR"/>
    <property type="match status" value="1"/>
</dbReference>
<dbReference type="InterPro" id="IPR040190">
    <property type="entry name" value="MURQ/GCKR"/>
</dbReference>
<evidence type="ECO:0000313" key="6">
    <source>
        <dbReference type="Proteomes" id="UP000541810"/>
    </source>
</evidence>
<evidence type="ECO:0000313" key="5">
    <source>
        <dbReference type="EMBL" id="MBB6429726.1"/>
    </source>
</evidence>
<accession>A0A7X0H7V4</accession>
<comment type="similarity">
    <text evidence="3">Belongs to the GCKR-like family. MurNAc-6-P etherase subfamily.</text>
</comment>
<comment type="caution">
    <text evidence="5">The sequence shown here is derived from an EMBL/GenBank/DDBJ whole genome shotgun (WGS) entry which is preliminary data.</text>
</comment>
<comment type="pathway">
    <text evidence="3">Amino-sugar metabolism; N-acetylmuramate degradation.</text>
</comment>
<dbReference type="GO" id="GO:0097173">
    <property type="term" value="P:N-acetylmuramic acid catabolic process"/>
    <property type="evidence" value="ECO:0007669"/>
    <property type="project" value="UniProtKB-UniPathway"/>
</dbReference>
<evidence type="ECO:0000256" key="1">
    <source>
        <dbReference type="ARBA" id="ARBA00023239"/>
    </source>
</evidence>
<keyword evidence="6" id="KW-1185">Reference proteome</keyword>
<dbReference type="GO" id="GO:0009254">
    <property type="term" value="P:peptidoglycan turnover"/>
    <property type="evidence" value="ECO:0007669"/>
    <property type="project" value="TreeGrafter"/>
</dbReference>
<reference evidence="5 6" key="1">
    <citation type="submission" date="2020-08" db="EMBL/GenBank/DDBJ databases">
        <title>Genomic Encyclopedia of Type Strains, Phase IV (KMG-IV): sequencing the most valuable type-strain genomes for metagenomic binning, comparative biology and taxonomic classification.</title>
        <authorList>
            <person name="Goeker M."/>
        </authorList>
    </citation>
    <scope>NUCLEOTIDE SEQUENCE [LARGE SCALE GENOMIC DNA]</scope>
    <source>
        <strain evidence="5 6">DSM 103725</strain>
    </source>
</reference>
<dbReference type="GO" id="GO:0016835">
    <property type="term" value="F:carbon-oxygen lyase activity"/>
    <property type="evidence" value="ECO:0007669"/>
    <property type="project" value="UniProtKB-UniRule"/>
</dbReference>
<dbReference type="Proteomes" id="UP000541810">
    <property type="component" value="Unassembled WGS sequence"/>
</dbReference>
<feature type="domain" description="SIS" evidence="4">
    <location>
        <begin position="60"/>
        <end position="247"/>
    </location>
</feature>
<dbReference type="InterPro" id="IPR005486">
    <property type="entry name" value="Glucokinase_regulatory_CS"/>
</dbReference>
<dbReference type="Gene3D" id="1.10.8.1080">
    <property type="match status" value="1"/>
</dbReference>
<comment type="function">
    <text evidence="3">Specifically catalyzes the cleavage of the D-lactyl ether substituent of MurNAc 6-phosphate, producing GlcNAc 6-phosphate and D-lactate.</text>
</comment>
<organism evidence="5 6">
    <name type="scientific">Algisphaera agarilytica</name>
    <dbReference type="NCBI Taxonomy" id="1385975"/>
    <lineage>
        <taxon>Bacteria</taxon>
        <taxon>Pseudomonadati</taxon>
        <taxon>Planctomycetota</taxon>
        <taxon>Phycisphaerae</taxon>
        <taxon>Phycisphaerales</taxon>
        <taxon>Phycisphaeraceae</taxon>
        <taxon>Algisphaera</taxon>
    </lineage>
</organism>
<dbReference type="PANTHER" id="PTHR10088:SF4">
    <property type="entry name" value="GLUCOKINASE REGULATORY PROTEIN"/>
    <property type="match status" value="1"/>
</dbReference>
<keyword evidence="2 3" id="KW-0119">Carbohydrate metabolism</keyword>
<dbReference type="NCBIfam" id="NF003915">
    <property type="entry name" value="PRK05441.1"/>
    <property type="match status" value="1"/>
</dbReference>
<keyword evidence="1 3" id="KW-0456">Lyase</keyword>
<comment type="catalytic activity">
    <reaction evidence="3">
        <text>N-acetyl-D-muramate 6-phosphate + H2O = N-acetyl-D-glucosamine 6-phosphate + (R)-lactate</text>
        <dbReference type="Rhea" id="RHEA:26410"/>
        <dbReference type="ChEBI" id="CHEBI:15377"/>
        <dbReference type="ChEBI" id="CHEBI:16004"/>
        <dbReference type="ChEBI" id="CHEBI:57513"/>
        <dbReference type="ChEBI" id="CHEBI:58722"/>
        <dbReference type="EC" id="4.2.1.126"/>
    </reaction>
</comment>
<dbReference type="GO" id="GO:0046348">
    <property type="term" value="P:amino sugar catabolic process"/>
    <property type="evidence" value="ECO:0007669"/>
    <property type="project" value="InterPro"/>
</dbReference>
<gene>
    <name evidence="3" type="primary">murQ</name>
    <name evidence="5" type="ORF">HNQ40_001532</name>
</gene>
<dbReference type="AlphaFoldDB" id="A0A7X0H7V4"/>
<dbReference type="HAMAP" id="MF_00068">
    <property type="entry name" value="MurQ"/>
    <property type="match status" value="1"/>
</dbReference>
<dbReference type="GO" id="GO:0016803">
    <property type="term" value="F:ether hydrolase activity"/>
    <property type="evidence" value="ECO:0007669"/>
    <property type="project" value="TreeGrafter"/>
</dbReference>
<dbReference type="UniPathway" id="UPA00342"/>
<sequence>MSDPSLDRSQLETEKRLASAAAIDALSVAQTLQLMNTQDIEVPRIVRTALPALTKLIERIIAGMREGGRLIYVGAGTSGRLGVLDASECPPTFFTDPTDVVGVIAGGDKALRRSAEGKEDDPTGSHLTLTNMQLTEHDTLVGIAAGGTTPFVWGAIEFARNKGAATGIITCVKLSTLRKPIQRAPLVPGNAPVDLPAPPEEQFRVDHPIELIVGPEVVTGSTRLKAGTATKLALNMITTTTMVQLGKTWGNLMVDVRATNDKLTDRAQRILMQQLGIDREAAGELLDQADGRVKLALVMHRKNLDAEAAEALIDEHGGKLRPILGSPK</sequence>
<evidence type="ECO:0000259" key="4">
    <source>
        <dbReference type="PROSITE" id="PS51464"/>
    </source>
</evidence>
<dbReference type="EC" id="4.2.1.126" evidence="3"/>
<proteinExistence type="inferred from homology"/>
<dbReference type="InterPro" id="IPR005488">
    <property type="entry name" value="Etherase_MurQ"/>
</dbReference>
<dbReference type="Pfam" id="PF22645">
    <property type="entry name" value="GKRP_SIS_N"/>
    <property type="match status" value="1"/>
</dbReference>
<dbReference type="FunFam" id="1.10.8.1080:FF:000001">
    <property type="entry name" value="N-acetylmuramic acid 6-phosphate etherase"/>
    <property type="match status" value="1"/>
</dbReference>
<comment type="subunit">
    <text evidence="3">Homodimer.</text>
</comment>
<dbReference type="PROSITE" id="PS51464">
    <property type="entry name" value="SIS"/>
    <property type="match status" value="1"/>
</dbReference>
<comment type="miscellaneous">
    <text evidence="3">A lyase-type mechanism (elimination/hydration) is suggested for the cleavage of the lactyl ether bond of MurNAc 6-phosphate, with the formation of an alpha,beta-unsaturated aldehyde intermediate with (E)-stereochemistry, followed by the syn addition of water to give product.</text>
</comment>
<dbReference type="InterPro" id="IPR001347">
    <property type="entry name" value="SIS_dom"/>
</dbReference>
<evidence type="ECO:0000256" key="3">
    <source>
        <dbReference type="HAMAP-Rule" id="MF_00068"/>
    </source>
</evidence>
<dbReference type="CDD" id="cd05007">
    <property type="entry name" value="SIS_Etherase"/>
    <property type="match status" value="1"/>
</dbReference>
<dbReference type="InterPro" id="IPR046348">
    <property type="entry name" value="SIS_dom_sf"/>
</dbReference>
<dbReference type="Gene3D" id="3.40.50.10490">
    <property type="entry name" value="Glucose-6-phosphate isomerase like protein, domain 1"/>
    <property type="match status" value="1"/>
</dbReference>
<name>A0A7X0H7V4_9BACT</name>
<protein>
    <recommendedName>
        <fullName evidence="3">N-acetylmuramic acid 6-phosphate etherase</fullName>
        <shortName evidence="3">MurNAc-6-P etherase</shortName>
        <ecNumber evidence="3">4.2.1.126</ecNumber>
    </recommendedName>
    <alternativeName>
        <fullName evidence="3">N-acetylmuramic acid 6-phosphate hydrolase</fullName>
    </alternativeName>
    <alternativeName>
        <fullName evidence="3">N-acetylmuramic acid 6-phosphate lyase</fullName>
    </alternativeName>
</protein>
<dbReference type="SUPFAM" id="SSF53697">
    <property type="entry name" value="SIS domain"/>
    <property type="match status" value="1"/>
</dbReference>
<feature type="active site" evidence="3">
    <location>
        <position position="119"/>
    </location>
</feature>
<dbReference type="PANTHER" id="PTHR10088">
    <property type="entry name" value="GLUCOKINASE REGULATORY PROTEIN"/>
    <property type="match status" value="1"/>
</dbReference>
<feature type="active site" description="Proton donor" evidence="3">
    <location>
        <position position="88"/>
    </location>
</feature>